<dbReference type="AlphaFoldDB" id="A0A1X1BVQ7"/>
<dbReference type="Proteomes" id="UP000193933">
    <property type="component" value="Unassembled WGS sequence"/>
</dbReference>
<accession>A0A1X1BVQ7</accession>
<evidence type="ECO:0000313" key="1">
    <source>
        <dbReference type="EMBL" id="ORM52634.1"/>
    </source>
</evidence>
<protein>
    <submittedName>
        <fullName evidence="1">OlxA</fullName>
    </submittedName>
</protein>
<dbReference type="RefSeq" id="WP_094120898.1">
    <property type="nucleotide sequence ID" value="NZ_MLFN01000028.1"/>
</dbReference>
<keyword evidence="2" id="KW-1185">Reference proteome</keyword>
<gene>
    <name evidence="1" type="ORF">HA41_11160</name>
</gene>
<proteinExistence type="predicted"/>
<sequence>MTTLIDTIKPTETYIESLLPLALDGRTEEAFSVNYLENLVKRVSSARLAYRAFGPWWPAIKTLLLERATTKFGQVVESDIAEIYSLSRPALTIIAAHLYADERTENDAVFNAYHLLPVVPSADDTEPYLYVSYDESIEKRRY</sequence>
<reference evidence="1 2" key="1">
    <citation type="journal article" date="2017" name="Antonie Van Leeuwenhoek">
        <title>Phylogenomic resolution of the bacterial genus Pantoea and its relationship with Erwinia and Tatumella.</title>
        <authorList>
            <person name="Palmer M."/>
            <person name="Steenkamp E.T."/>
            <person name="Coetzee M.P."/>
            <person name="Chan W.Y."/>
            <person name="van Zyl E."/>
            <person name="De Maayer P."/>
            <person name="Coutinho T.A."/>
            <person name="Blom J."/>
            <person name="Smits T.H."/>
            <person name="Duffy B."/>
            <person name="Venter S.N."/>
        </authorList>
    </citation>
    <scope>NUCLEOTIDE SEQUENCE [LARGE SCALE GENOMIC DNA]</scope>
    <source>
        <strain evidence="1 2">LMG 24534</strain>
    </source>
</reference>
<dbReference type="EMBL" id="MLFN01000028">
    <property type="protein sequence ID" value="ORM52634.1"/>
    <property type="molecule type" value="Genomic_DNA"/>
</dbReference>
<comment type="caution">
    <text evidence="1">The sequence shown here is derived from an EMBL/GenBank/DDBJ whole genome shotgun (WGS) entry which is preliminary data.</text>
</comment>
<evidence type="ECO:0000313" key="2">
    <source>
        <dbReference type="Proteomes" id="UP000193933"/>
    </source>
</evidence>
<name>A0A1X1BVQ7_9GAMM</name>
<organism evidence="1 2">
    <name type="scientific">Pantoea conspicua</name>
    <dbReference type="NCBI Taxonomy" id="472705"/>
    <lineage>
        <taxon>Bacteria</taxon>
        <taxon>Pseudomonadati</taxon>
        <taxon>Pseudomonadota</taxon>
        <taxon>Gammaproteobacteria</taxon>
        <taxon>Enterobacterales</taxon>
        <taxon>Erwiniaceae</taxon>
        <taxon>Pantoea</taxon>
    </lineage>
</organism>
<dbReference type="OrthoDB" id="6631328at2"/>